<dbReference type="InterPro" id="IPR036390">
    <property type="entry name" value="WH_DNA-bd_sf"/>
</dbReference>
<gene>
    <name evidence="2" type="ORF">FF36_05583</name>
</gene>
<comment type="caution">
    <text evidence="2">The sequence shown here is derived from an EMBL/GenBank/DDBJ whole genome shotgun (WGS) entry which is preliminary data.</text>
</comment>
<dbReference type="SUPFAM" id="SSF46785">
    <property type="entry name" value="Winged helix' DNA-binding domain"/>
    <property type="match status" value="1"/>
</dbReference>
<name>A0A0D8B9N3_9ACTN</name>
<sequence>MTPDSAIPPAVTPEKAQVLAALTGGPLGASQITERTGIAKTSLGRILDELAADGKVRRGDVGAVPGRAGRRPVLWELTPLEDANPAGALDAPGPDSTSPQALIDPDPAGVDTVVPPHENDAGPSMDIGGPISVPDPPEAGGAQALGPDDADPAGTVDPSPGPDAARDGNAMPDADPHDLDGRTSADPGVDVGTQPDVADAGPAQSGDGAAGGEATVEGKVGGKEHDDGTAGNADVSGQPIGSTAGAGGGGGVCAAVACPLAACPVRAGNAPVSPARRRARPTVATPKANSDGSQRLAPGELGRQIAAFLRANAEAQLTAGEIARELGGRSSGAVAAALPKLVDSGQVVAVNPGARPARFQTAPVAAGVS</sequence>
<organism evidence="2 3">
    <name type="scientific">Frankia torreyi</name>
    <dbReference type="NCBI Taxonomy" id="1856"/>
    <lineage>
        <taxon>Bacteria</taxon>
        <taxon>Bacillati</taxon>
        <taxon>Actinomycetota</taxon>
        <taxon>Actinomycetes</taxon>
        <taxon>Frankiales</taxon>
        <taxon>Frankiaceae</taxon>
        <taxon>Frankia</taxon>
    </lineage>
</organism>
<proteinExistence type="predicted"/>
<accession>A0A0D8B9N3</accession>
<dbReference type="AlphaFoldDB" id="A0A0D8B9N3"/>
<reference evidence="2 3" key="2">
    <citation type="journal article" date="2016" name="Genome Announc.">
        <title>Permanent Draft Genome Sequences for Two Variants of Frankia sp. Strain CpI1, the First Frankia Strain Isolated from Root Nodules of Comptonia peregrina.</title>
        <authorList>
            <person name="Oshone R."/>
            <person name="Hurst S.G.IV."/>
            <person name="Abebe-Akele F."/>
            <person name="Simpson S."/>
            <person name="Morris K."/>
            <person name="Thomas W.K."/>
            <person name="Tisa L.S."/>
        </authorList>
    </citation>
    <scope>NUCLEOTIDE SEQUENCE [LARGE SCALE GENOMIC DNA]</scope>
    <source>
        <strain evidence="3">CpI1-S</strain>
    </source>
</reference>
<keyword evidence="3" id="KW-1185">Reference proteome</keyword>
<reference evidence="3" key="1">
    <citation type="submission" date="2015-02" db="EMBL/GenBank/DDBJ databases">
        <title>Draft Genome of Frankia sp. CpI1-S.</title>
        <authorList>
            <person name="Oshone R.T."/>
            <person name="Ngom M."/>
            <person name="Ghodhbane-Gtari F."/>
            <person name="Gtari M."/>
            <person name="Morris K."/>
            <person name="Thomas K."/>
            <person name="Sen A."/>
            <person name="Tisa L.S."/>
        </authorList>
    </citation>
    <scope>NUCLEOTIDE SEQUENCE [LARGE SCALE GENOMIC DNA]</scope>
    <source>
        <strain evidence="3">CpI1-S</strain>
    </source>
</reference>
<feature type="compositionally biased region" description="Basic and acidic residues" evidence="1">
    <location>
        <begin position="174"/>
        <end position="183"/>
    </location>
</feature>
<dbReference type="RefSeq" id="WP_044888046.1">
    <property type="nucleotide sequence ID" value="NZ_JYFN01000071.1"/>
</dbReference>
<feature type="region of interest" description="Disordered" evidence="1">
    <location>
        <begin position="78"/>
        <end position="237"/>
    </location>
</feature>
<evidence type="ECO:0000313" key="2">
    <source>
        <dbReference type="EMBL" id="KJE20092.1"/>
    </source>
</evidence>
<dbReference type="EMBL" id="JYFN01000071">
    <property type="protein sequence ID" value="KJE20092.1"/>
    <property type="molecule type" value="Genomic_DNA"/>
</dbReference>
<evidence type="ECO:0000313" key="3">
    <source>
        <dbReference type="Proteomes" id="UP000032545"/>
    </source>
</evidence>
<dbReference type="InterPro" id="IPR036388">
    <property type="entry name" value="WH-like_DNA-bd_sf"/>
</dbReference>
<dbReference type="Proteomes" id="UP000032545">
    <property type="component" value="Unassembled WGS sequence"/>
</dbReference>
<dbReference type="OrthoDB" id="3623544at2"/>
<protein>
    <submittedName>
        <fullName evidence="2">Uncharacterized protein</fullName>
    </submittedName>
</protein>
<dbReference type="PATRIC" id="fig|1502723.3.peg.6189"/>
<evidence type="ECO:0000256" key="1">
    <source>
        <dbReference type="SAM" id="MobiDB-lite"/>
    </source>
</evidence>
<feature type="region of interest" description="Disordered" evidence="1">
    <location>
        <begin position="269"/>
        <end position="296"/>
    </location>
</feature>
<dbReference type="Gene3D" id="1.10.10.10">
    <property type="entry name" value="Winged helix-like DNA-binding domain superfamily/Winged helix DNA-binding domain"/>
    <property type="match status" value="1"/>
</dbReference>